<reference evidence="6 7" key="1">
    <citation type="submission" date="2007-08" db="EMBL/GenBank/DDBJ databases">
        <title>Complete sequence of Thermotoga lettingae TMO.</title>
        <authorList>
            <consortium name="US DOE Joint Genome Institute"/>
            <person name="Copeland A."/>
            <person name="Lucas S."/>
            <person name="Lapidus A."/>
            <person name="Barry K."/>
            <person name="Glavina del Rio T."/>
            <person name="Dalin E."/>
            <person name="Tice H."/>
            <person name="Pitluck S."/>
            <person name="Foster B."/>
            <person name="Bruce D."/>
            <person name="Schmutz J."/>
            <person name="Larimer F."/>
            <person name="Land M."/>
            <person name="Hauser L."/>
            <person name="Kyrpides N."/>
            <person name="Mikhailova N."/>
            <person name="Nelson K."/>
            <person name="Gogarten J.P."/>
            <person name="Noll K."/>
            <person name="Richardson P."/>
        </authorList>
    </citation>
    <scope>NUCLEOTIDE SEQUENCE [LARGE SCALE GENOMIC DNA]</scope>
    <source>
        <strain evidence="7">ATCC BAA-301 / DSM 14385 / NBRC 107922 / TMO</strain>
    </source>
</reference>
<dbReference type="Pfam" id="PF01934">
    <property type="entry name" value="HepT-like"/>
    <property type="match status" value="1"/>
</dbReference>
<dbReference type="GO" id="GO:0016787">
    <property type="term" value="F:hydrolase activity"/>
    <property type="evidence" value="ECO:0007669"/>
    <property type="project" value="UniProtKB-KW"/>
</dbReference>
<name>A8F785_PSELT</name>
<evidence type="ECO:0000313" key="6">
    <source>
        <dbReference type="EMBL" id="ABV34019.1"/>
    </source>
</evidence>
<dbReference type="AlphaFoldDB" id="A8F785"/>
<evidence type="ECO:0000256" key="4">
    <source>
        <dbReference type="ARBA" id="ARBA00022741"/>
    </source>
</evidence>
<dbReference type="PANTHER" id="PTHR34139:SF1">
    <property type="entry name" value="RNASE MJ1380-RELATED"/>
    <property type="match status" value="1"/>
</dbReference>
<protein>
    <recommendedName>
        <fullName evidence="8">DUF86 domain-containing protein</fullName>
    </recommendedName>
</protein>
<keyword evidence="5" id="KW-0378">Hydrolase</keyword>
<dbReference type="KEGG" id="tle:Tlet_1463"/>
<keyword evidence="1" id="KW-0597">Phosphoprotein</keyword>
<organism evidence="6 7">
    <name type="scientific">Pseudothermotoga lettingae (strain ATCC BAA-301 / DSM 14385 / NBRC 107922 / TMO)</name>
    <name type="common">Thermotoga lettingae</name>
    <dbReference type="NCBI Taxonomy" id="416591"/>
    <lineage>
        <taxon>Bacteria</taxon>
        <taxon>Thermotogati</taxon>
        <taxon>Thermotogota</taxon>
        <taxon>Thermotogae</taxon>
        <taxon>Thermotogales</taxon>
        <taxon>Thermotogaceae</taxon>
        <taxon>Pseudothermotoga</taxon>
    </lineage>
</organism>
<sequence length="119" mass="14536">MYKRTNKEFLLDMMVACKRMIRYTENMNFENFSKDEKTIDAVIRNVEILGEAVKNMSLEFKEKYPEVKWSMIARTRDKLIHFYFGLDIEVLWKILKDDIPELRQKLEYIMQKEGWQNEI</sequence>
<dbReference type="EMBL" id="CP000812">
    <property type="protein sequence ID" value="ABV34019.1"/>
    <property type="molecule type" value="Genomic_DNA"/>
</dbReference>
<proteinExistence type="predicted"/>
<dbReference type="GO" id="GO:0004540">
    <property type="term" value="F:RNA nuclease activity"/>
    <property type="evidence" value="ECO:0007669"/>
    <property type="project" value="InterPro"/>
</dbReference>
<dbReference type="eggNOG" id="COG2361">
    <property type="taxonomic scope" value="Bacteria"/>
</dbReference>
<keyword evidence="2" id="KW-1277">Toxin-antitoxin system</keyword>
<dbReference type="STRING" id="416591.Tlet_1463"/>
<dbReference type="OrthoDB" id="9810538at2"/>
<dbReference type="GO" id="GO:0110001">
    <property type="term" value="C:toxin-antitoxin complex"/>
    <property type="evidence" value="ECO:0007669"/>
    <property type="project" value="InterPro"/>
</dbReference>
<dbReference type="HOGENOM" id="CLU_142825_3_3_0"/>
<dbReference type="InterPro" id="IPR008201">
    <property type="entry name" value="HepT-like"/>
</dbReference>
<dbReference type="InterPro" id="IPR051813">
    <property type="entry name" value="HepT_RNase_toxin"/>
</dbReference>
<dbReference type="GO" id="GO:0000166">
    <property type="term" value="F:nucleotide binding"/>
    <property type="evidence" value="ECO:0007669"/>
    <property type="project" value="UniProtKB-KW"/>
</dbReference>
<evidence type="ECO:0000256" key="2">
    <source>
        <dbReference type="ARBA" id="ARBA00022649"/>
    </source>
</evidence>
<gene>
    <name evidence="6" type="ordered locus">Tlet_1463</name>
</gene>
<keyword evidence="3" id="KW-0540">Nuclease</keyword>
<evidence type="ECO:0000313" key="7">
    <source>
        <dbReference type="Proteomes" id="UP000002016"/>
    </source>
</evidence>
<evidence type="ECO:0000256" key="1">
    <source>
        <dbReference type="ARBA" id="ARBA00022553"/>
    </source>
</evidence>
<keyword evidence="4" id="KW-0547">Nucleotide-binding</keyword>
<keyword evidence="7" id="KW-1185">Reference proteome</keyword>
<evidence type="ECO:0000256" key="5">
    <source>
        <dbReference type="ARBA" id="ARBA00022801"/>
    </source>
</evidence>
<accession>A8F785</accession>
<evidence type="ECO:0000256" key="3">
    <source>
        <dbReference type="ARBA" id="ARBA00022722"/>
    </source>
</evidence>
<reference evidence="6 7" key="2">
    <citation type="journal article" date="2009" name="Proc. Natl. Acad. Sci. U.S.A.">
        <title>On the chimeric nature, thermophilic origin, and phylogenetic placement of the Thermotogales.</title>
        <authorList>
            <person name="Zhaxybayeva O."/>
            <person name="Swithers K.S."/>
            <person name="Lapierre P."/>
            <person name="Fournier G.P."/>
            <person name="Bickhart D.M."/>
            <person name="DeBoy R.T."/>
            <person name="Nelson K.E."/>
            <person name="Nesbo C.L."/>
            <person name="Doolittle W.F."/>
            <person name="Gogarten J.P."/>
            <person name="Noll K.M."/>
        </authorList>
    </citation>
    <scope>NUCLEOTIDE SEQUENCE [LARGE SCALE GENOMIC DNA]</scope>
    <source>
        <strain evidence="7">ATCC BAA-301 / DSM 14385 / NBRC 107922 / TMO</strain>
    </source>
</reference>
<evidence type="ECO:0008006" key="8">
    <source>
        <dbReference type="Google" id="ProtNLM"/>
    </source>
</evidence>
<dbReference type="Proteomes" id="UP000002016">
    <property type="component" value="Chromosome"/>
</dbReference>
<dbReference type="PANTHER" id="PTHR34139">
    <property type="entry name" value="UPF0331 PROTEIN MJ0127"/>
    <property type="match status" value="1"/>
</dbReference>